<keyword evidence="15" id="KW-1185">Reference proteome</keyword>
<gene>
    <name evidence="14" type="ORF">PACTADRAFT_3436</name>
</gene>
<feature type="active site" description="Tele-AMP-histidine intermediate" evidence="8">
    <location>
        <position position="98"/>
    </location>
</feature>
<dbReference type="GO" id="GO:0047710">
    <property type="term" value="F:bis(5'-adenosyl)-triphosphatase activity"/>
    <property type="evidence" value="ECO:0007669"/>
    <property type="project" value="UniProtKB-UniRule"/>
</dbReference>
<feature type="domain" description="HIT" evidence="13">
    <location>
        <begin position="1"/>
        <end position="115"/>
    </location>
</feature>
<name>A0A1E4TS10_PACTA</name>
<comment type="catalytic activity">
    <reaction evidence="7 12">
        <text>P(1),P(3)-bis(5'-adenosyl) triphosphate + H2O = AMP + ADP + 2 H(+)</text>
        <dbReference type="Rhea" id="RHEA:13893"/>
        <dbReference type="ChEBI" id="CHEBI:15377"/>
        <dbReference type="ChEBI" id="CHEBI:15378"/>
        <dbReference type="ChEBI" id="CHEBI:58529"/>
        <dbReference type="ChEBI" id="CHEBI:456215"/>
        <dbReference type="ChEBI" id="CHEBI:456216"/>
        <dbReference type="EC" id="3.6.1.29"/>
    </reaction>
</comment>
<dbReference type="PANTHER" id="PTHR46243">
    <property type="entry name" value="BIS(5'-ADENOSYL)-TRIPHOSPHATASE"/>
    <property type="match status" value="1"/>
</dbReference>
<dbReference type="InterPro" id="IPR011146">
    <property type="entry name" value="HIT-like"/>
</dbReference>
<comment type="cofactor">
    <cofactor evidence="1 12">
        <name>Mn(2+)</name>
        <dbReference type="ChEBI" id="CHEBI:29035"/>
    </cofactor>
</comment>
<feature type="binding site" evidence="9">
    <location>
        <position position="85"/>
    </location>
    <ligand>
        <name>substrate</name>
    </ligand>
</feature>
<evidence type="ECO:0000256" key="5">
    <source>
        <dbReference type="ARBA" id="ARBA00022801"/>
    </source>
</evidence>
<dbReference type="Pfam" id="PF01230">
    <property type="entry name" value="HIT"/>
    <property type="match status" value="1"/>
</dbReference>
<feature type="short sequence motif" description="Histidine triad motif" evidence="11">
    <location>
        <begin position="96"/>
        <end position="100"/>
    </location>
</feature>
<evidence type="ECO:0000256" key="6">
    <source>
        <dbReference type="ARBA" id="ARBA00025241"/>
    </source>
</evidence>
<evidence type="ECO:0000256" key="7">
    <source>
        <dbReference type="ARBA" id="ARBA00047780"/>
    </source>
</evidence>
<feature type="binding site" evidence="9">
    <location>
        <position position="29"/>
    </location>
    <ligand>
        <name>substrate</name>
    </ligand>
</feature>
<dbReference type="InterPro" id="IPR036265">
    <property type="entry name" value="HIT-like_sf"/>
</dbReference>
<proteinExistence type="predicted"/>
<dbReference type="EMBL" id="KV454015">
    <property type="protein sequence ID" value="ODV94551.1"/>
    <property type="molecule type" value="Genomic_DNA"/>
</dbReference>
<dbReference type="GO" id="GO:0015964">
    <property type="term" value="P:diadenosine triphosphate catabolic process"/>
    <property type="evidence" value="ECO:0007669"/>
    <property type="project" value="EnsemblFungi"/>
</dbReference>
<keyword evidence="4 12" id="KW-0547">Nucleotide-binding</keyword>
<dbReference type="PROSITE" id="PS51084">
    <property type="entry name" value="HIT_2"/>
    <property type="match status" value="1"/>
</dbReference>
<dbReference type="CDD" id="cd01275">
    <property type="entry name" value="FHIT"/>
    <property type="match status" value="1"/>
</dbReference>
<dbReference type="InterPro" id="IPR051884">
    <property type="entry name" value="Bis(5'-adenosyl)-TPase_reg"/>
</dbReference>
<keyword evidence="5 12" id="KW-0378">Hydrolase</keyword>
<evidence type="ECO:0000256" key="11">
    <source>
        <dbReference type="PROSITE-ProRule" id="PRU00464"/>
    </source>
</evidence>
<dbReference type="GO" id="GO:0004081">
    <property type="term" value="F:bis(5'-nucleosyl)-tetraphosphatase (asymmetrical) activity"/>
    <property type="evidence" value="ECO:0007669"/>
    <property type="project" value="EnsemblFungi"/>
</dbReference>
<feature type="binding site" evidence="9">
    <location>
        <position position="100"/>
    </location>
    <ligand>
        <name>substrate</name>
    </ligand>
</feature>
<evidence type="ECO:0000256" key="12">
    <source>
        <dbReference type="RuleBase" id="RU366076"/>
    </source>
</evidence>
<comment type="function">
    <text evidence="6">Cleaves A-5'-PPP-5'A to yield AMP and ADP. Can cleave all dinucleoside polyphosphates, provided the phosphate chain contains at least 3 phosphates and that 1 of the 2 bases composing the nucleotide is a purine. Is most effective on dinucleoside triphosphates. Negatively regulates intracellular dinucleoside polyphosphate levels, which elevate following heat shock.</text>
</comment>
<evidence type="ECO:0000256" key="4">
    <source>
        <dbReference type="ARBA" id="ARBA00022741"/>
    </source>
</evidence>
<dbReference type="EC" id="3.6.1.29" evidence="2 12"/>
<feature type="binding site" evidence="9">
    <location>
        <begin position="91"/>
        <end position="94"/>
    </location>
    <ligand>
        <name>substrate</name>
    </ligand>
</feature>
<protein>
    <recommendedName>
        <fullName evidence="3 12">Bis(5'-adenosyl)-triphosphatase</fullName>
        <ecNumber evidence="2 12">3.6.1.29</ecNumber>
    </recommendedName>
</protein>
<evidence type="ECO:0000313" key="14">
    <source>
        <dbReference type="EMBL" id="ODV94551.1"/>
    </source>
</evidence>
<feature type="site" description="Important for induction of apoptosis" evidence="10">
    <location>
        <position position="115"/>
    </location>
</feature>
<dbReference type="GO" id="GO:0000166">
    <property type="term" value="F:nucleotide binding"/>
    <property type="evidence" value="ECO:0007669"/>
    <property type="project" value="UniProtKB-KW"/>
</dbReference>
<evidence type="ECO:0000256" key="2">
    <source>
        <dbReference type="ARBA" id="ARBA00012377"/>
    </source>
</evidence>
<dbReference type="SUPFAM" id="SSF54197">
    <property type="entry name" value="HIT-like"/>
    <property type="match status" value="1"/>
</dbReference>
<dbReference type="AlphaFoldDB" id="A0A1E4TS10"/>
<dbReference type="Proteomes" id="UP000094236">
    <property type="component" value="Unassembled WGS sequence"/>
</dbReference>
<evidence type="ECO:0000256" key="3">
    <source>
        <dbReference type="ARBA" id="ARBA00014605"/>
    </source>
</evidence>
<dbReference type="PANTHER" id="PTHR46243:SF1">
    <property type="entry name" value="BIS(5'-ADENOSYL)-TRIPHOSPHATASE"/>
    <property type="match status" value="1"/>
</dbReference>
<evidence type="ECO:0000256" key="9">
    <source>
        <dbReference type="PIRSR" id="PIRSR639383-2"/>
    </source>
</evidence>
<dbReference type="PROSITE" id="PS00892">
    <property type="entry name" value="HIT_1"/>
    <property type="match status" value="1"/>
</dbReference>
<organism evidence="14 15">
    <name type="scientific">Pachysolen tannophilus NRRL Y-2460</name>
    <dbReference type="NCBI Taxonomy" id="669874"/>
    <lineage>
        <taxon>Eukaryota</taxon>
        <taxon>Fungi</taxon>
        <taxon>Dikarya</taxon>
        <taxon>Ascomycota</taxon>
        <taxon>Saccharomycotina</taxon>
        <taxon>Pichiomycetes</taxon>
        <taxon>Pachysolenaceae</taxon>
        <taxon>Pachysolen</taxon>
    </lineage>
</organism>
<evidence type="ECO:0000256" key="1">
    <source>
        <dbReference type="ARBA" id="ARBA00001936"/>
    </source>
</evidence>
<evidence type="ECO:0000259" key="13">
    <source>
        <dbReference type="PROSITE" id="PS51084"/>
    </source>
</evidence>
<evidence type="ECO:0000313" key="15">
    <source>
        <dbReference type="Proteomes" id="UP000094236"/>
    </source>
</evidence>
<dbReference type="OrthoDB" id="680339at2759"/>
<dbReference type="FunFam" id="3.30.428.10:FF:000011">
    <property type="entry name" value="Fragile histidine triad"/>
    <property type="match status" value="1"/>
</dbReference>
<dbReference type="InterPro" id="IPR019808">
    <property type="entry name" value="Histidine_triad_CS"/>
</dbReference>
<evidence type="ECO:0000256" key="8">
    <source>
        <dbReference type="PIRSR" id="PIRSR639383-1"/>
    </source>
</evidence>
<evidence type="ECO:0000256" key="10">
    <source>
        <dbReference type="PIRSR" id="PIRSR639383-3"/>
    </source>
</evidence>
<dbReference type="InterPro" id="IPR039383">
    <property type="entry name" value="FHIT"/>
</dbReference>
<accession>A0A1E4TS10</accession>
<reference evidence="15" key="1">
    <citation type="submission" date="2016-05" db="EMBL/GenBank/DDBJ databases">
        <title>Comparative genomics of biotechnologically important yeasts.</title>
        <authorList>
            <consortium name="DOE Joint Genome Institute"/>
            <person name="Riley R."/>
            <person name="Haridas S."/>
            <person name="Wolfe K.H."/>
            <person name="Lopes M.R."/>
            <person name="Hittinger C.T."/>
            <person name="Goker M."/>
            <person name="Salamov A."/>
            <person name="Wisecaver J."/>
            <person name="Long T.M."/>
            <person name="Aerts A.L."/>
            <person name="Barry K."/>
            <person name="Choi C."/>
            <person name="Clum A."/>
            <person name="Coughlan A.Y."/>
            <person name="Deshpande S."/>
            <person name="Douglass A.P."/>
            <person name="Hanson S.J."/>
            <person name="Klenk H.-P."/>
            <person name="Labutti K."/>
            <person name="Lapidus A."/>
            <person name="Lindquist E."/>
            <person name="Lipzen A."/>
            <person name="Meier-Kolthoff J.P."/>
            <person name="Ohm R.A."/>
            <person name="Otillar R.P."/>
            <person name="Pangilinan J."/>
            <person name="Peng Y."/>
            <person name="Rokas A."/>
            <person name="Rosa C.A."/>
            <person name="Scheuner C."/>
            <person name="Sibirny A.A."/>
            <person name="Slot J.C."/>
            <person name="Stielow J.B."/>
            <person name="Sun H."/>
            <person name="Kurtzman C.P."/>
            <person name="Blackwell M."/>
            <person name="Grigoriev I.V."/>
            <person name="Jeffries T.W."/>
        </authorList>
    </citation>
    <scope>NUCLEOTIDE SEQUENCE [LARGE SCALE GENOMIC DNA]</scope>
    <source>
        <strain evidence="15">NRRL Y-2460</strain>
    </source>
</reference>
<sequence>MSNKVIYFNRFPVTNQVFYRSKYTYALVNLKPIVAGHVLIVPYRVVPRLKDLTKEENQDYFETLQKIHRFIEYLYKADSLNISIQDGAAAGQSVPHLHTHILPRYFTDGYGDAIYDKLQQNGENLNQMYQEQQQQQQQVPTKKLTVPEERIPRTMEEMQVEAKWLANELEKFHLENW</sequence>
<dbReference type="Gene3D" id="3.30.428.10">
    <property type="entry name" value="HIT-like"/>
    <property type="match status" value="1"/>
</dbReference>
<dbReference type="STRING" id="669874.A0A1E4TS10"/>